<dbReference type="OrthoDB" id="9860480at2"/>
<evidence type="ECO:0000313" key="1">
    <source>
        <dbReference type="EMBL" id="TWJ06464.1"/>
    </source>
</evidence>
<gene>
    <name evidence="1" type="ORF">LX16_5200</name>
</gene>
<proteinExistence type="predicted"/>
<dbReference type="AlphaFoldDB" id="A0A562ULH5"/>
<evidence type="ECO:0000313" key="2">
    <source>
        <dbReference type="Proteomes" id="UP000321617"/>
    </source>
</evidence>
<sequence>MLKTLTRLADSALDRLVIGRRAGAGCPTEYYWETTCYGHDGCVWAKGTAQWRWVITSSCTAKRTSTYRCC</sequence>
<dbReference type="RefSeq" id="WP_147144543.1">
    <property type="nucleotide sequence ID" value="NZ_BAABIJ010000002.1"/>
</dbReference>
<name>A0A562ULH5_9ACTN</name>
<organism evidence="1 2">
    <name type="scientific">Stackebrandtia albiflava</name>
    <dbReference type="NCBI Taxonomy" id="406432"/>
    <lineage>
        <taxon>Bacteria</taxon>
        <taxon>Bacillati</taxon>
        <taxon>Actinomycetota</taxon>
        <taxon>Actinomycetes</taxon>
        <taxon>Glycomycetales</taxon>
        <taxon>Glycomycetaceae</taxon>
        <taxon>Stackebrandtia</taxon>
    </lineage>
</organism>
<accession>A0A562ULH5</accession>
<dbReference type="Proteomes" id="UP000321617">
    <property type="component" value="Unassembled WGS sequence"/>
</dbReference>
<reference evidence="1 2" key="1">
    <citation type="journal article" date="2013" name="Stand. Genomic Sci.">
        <title>Genomic Encyclopedia of Type Strains, Phase I: The one thousand microbial genomes (KMG-I) project.</title>
        <authorList>
            <person name="Kyrpides N.C."/>
            <person name="Woyke T."/>
            <person name="Eisen J.A."/>
            <person name="Garrity G."/>
            <person name="Lilburn T.G."/>
            <person name="Beck B.J."/>
            <person name="Whitman W.B."/>
            <person name="Hugenholtz P."/>
            <person name="Klenk H.P."/>
        </authorList>
    </citation>
    <scope>NUCLEOTIDE SEQUENCE [LARGE SCALE GENOMIC DNA]</scope>
    <source>
        <strain evidence="1 2">DSM 45044</strain>
    </source>
</reference>
<keyword evidence="2" id="KW-1185">Reference proteome</keyword>
<dbReference type="EMBL" id="VLLL01000012">
    <property type="protein sequence ID" value="TWJ06464.1"/>
    <property type="molecule type" value="Genomic_DNA"/>
</dbReference>
<protein>
    <submittedName>
        <fullName evidence="1">Uncharacterized protein</fullName>
    </submittedName>
</protein>
<comment type="caution">
    <text evidence="1">The sequence shown here is derived from an EMBL/GenBank/DDBJ whole genome shotgun (WGS) entry which is preliminary data.</text>
</comment>